<dbReference type="CDD" id="cd00082">
    <property type="entry name" value="HisKA"/>
    <property type="match status" value="1"/>
</dbReference>
<evidence type="ECO:0000256" key="1">
    <source>
        <dbReference type="ARBA" id="ARBA00000085"/>
    </source>
</evidence>
<evidence type="ECO:0000313" key="9">
    <source>
        <dbReference type="EMBL" id="ADR18704.1"/>
    </source>
</evidence>
<dbReference type="GO" id="GO:0000156">
    <property type="term" value="F:phosphorelay response regulator activity"/>
    <property type="evidence" value="ECO:0007669"/>
    <property type="project" value="TreeGrafter"/>
</dbReference>
<keyword evidence="6" id="KW-0175">Coiled coil</keyword>
<dbReference type="InterPro" id="IPR003594">
    <property type="entry name" value="HATPase_dom"/>
</dbReference>
<dbReference type="InterPro" id="IPR004358">
    <property type="entry name" value="Sig_transdc_His_kin-like_C"/>
</dbReference>
<dbReference type="GO" id="GO:0030295">
    <property type="term" value="F:protein kinase activator activity"/>
    <property type="evidence" value="ECO:0007669"/>
    <property type="project" value="TreeGrafter"/>
</dbReference>
<dbReference type="InterPro" id="IPR003661">
    <property type="entry name" value="HisK_dim/P_dom"/>
</dbReference>
<dbReference type="PRINTS" id="PR00344">
    <property type="entry name" value="BCTRLSENSOR"/>
</dbReference>
<evidence type="ECO:0000256" key="5">
    <source>
        <dbReference type="ARBA" id="ARBA00022777"/>
    </source>
</evidence>
<protein>
    <recommendedName>
        <fullName evidence="2">histidine kinase</fullName>
        <ecNumber evidence="2">2.7.13.3</ecNumber>
    </recommendedName>
</protein>
<gene>
    <name evidence="9" type="ordered locus">Calni_0793</name>
</gene>
<reference evidence="9 10" key="2">
    <citation type="journal article" date="2011" name="Stand. Genomic Sci.">
        <title>Complete genome sequence of Calditerrivibrio nitroreducens type strain (Yu37-1).</title>
        <authorList>
            <person name="Pitluck S."/>
            <person name="Sikorski J."/>
            <person name="Zeytun A."/>
            <person name="Lapidus A."/>
            <person name="Nolan M."/>
            <person name="Lucas S."/>
            <person name="Hammon N."/>
            <person name="Deshpande S."/>
            <person name="Cheng J.F."/>
            <person name="Tapia R."/>
            <person name="Han C."/>
            <person name="Goodwin L."/>
            <person name="Liolios K."/>
            <person name="Pagani I."/>
            <person name="Ivanova N."/>
            <person name="Mavromatis K."/>
            <person name="Pati A."/>
            <person name="Chen A."/>
            <person name="Palaniappan K."/>
            <person name="Hauser L."/>
            <person name="Chang Y.J."/>
            <person name="Jeffries C.D."/>
            <person name="Detter J.C."/>
            <person name="Brambilla E."/>
            <person name="Djao O.D."/>
            <person name="Rohde M."/>
            <person name="Spring S."/>
            <person name="Goker M."/>
            <person name="Woyke T."/>
            <person name="Bristow J."/>
            <person name="Eisen J.A."/>
            <person name="Markowitz V."/>
            <person name="Hugenholtz P."/>
            <person name="Kyrpides N.C."/>
            <person name="Klenk H.P."/>
            <person name="Land M."/>
        </authorList>
    </citation>
    <scope>NUCLEOTIDE SEQUENCE [LARGE SCALE GENOMIC DNA]</scope>
    <source>
        <strain evidence="10">DSM 19672 / NBRC 101217 / Yu37-1</strain>
    </source>
</reference>
<proteinExistence type="predicted"/>
<dbReference type="InterPro" id="IPR050351">
    <property type="entry name" value="BphY/WalK/GraS-like"/>
</dbReference>
<evidence type="ECO:0000256" key="4">
    <source>
        <dbReference type="ARBA" id="ARBA00022679"/>
    </source>
</evidence>
<dbReference type="SMART" id="SM00387">
    <property type="entry name" value="HATPase_c"/>
    <property type="match status" value="1"/>
</dbReference>
<evidence type="ECO:0000313" key="10">
    <source>
        <dbReference type="Proteomes" id="UP000007039"/>
    </source>
</evidence>
<dbReference type="InterPro" id="IPR005467">
    <property type="entry name" value="His_kinase_dom"/>
</dbReference>
<dbReference type="Proteomes" id="UP000007039">
    <property type="component" value="Chromosome"/>
</dbReference>
<dbReference type="InterPro" id="IPR036097">
    <property type="entry name" value="HisK_dim/P_sf"/>
</dbReference>
<organism evidence="9 10">
    <name type="scientific">Calditerrivibrio nitroreducens (strain DSM 19672 / NBRC 101217 / Yu37-1)</name>
    <dbReference type="NCBI Taxonomy" id="768670"/>
    <lineage>
        <taxon>Bacteria</taxon>
        <taxon>Pseudomonadati</taxon>
        <taxon>Deferribacterota</taxon>
        <taxon>Deferribacteres</taxon>
        <taxon>Deferribacterales</taxon>
        <taxon>Calditerrivibrionaceae</taxon>
    </lineage>
</organism>
<dbReference type="GO" id="GO:0000155">
    <property type="term" value="F:phosphorelay sensor kinase activity"/>
    <property type="evidence" value="ECO:0007669"/>
    <property type="project" value="InterPro"/>
</dbReference>
<evidence type="ECO:0000256" key="2">
    <source>
        <dbReference type="ARBA" id="ARBA00012438"/>
    </source>
</evidence>
<keyword evidence="7" id="KW-0812">Transmembrane</keyword>
<dbReference type="SUPFAM" id="SSF47384">
    <property type="entry name" value="Homodimeric domain of signal transducing histidine kinase"/>
    <property type="match status" value="1"/>
</dbReference>
<feature type="transmembrane region" description="Helical" evidence="7">
    <location>
        <begin position="12"/>
        <end position="34"/>
    </location>
</feature>
<evidence type="ECO:0000259" key="8">
    <source>
        <dbReference type="PROSITE" id="PS50109"/>
    </source>
</evidence>
<feature type="coiled-coil region" evidence="6">
    <location>
        <begin position="69"/>
        <end position="96"/>
    </location>
</feature>
<dbReference type="GO" id="GO:0007234">
    <property type="term" value="P:osmosensory signaling via phosphorelay pathway"/>
    <property type="evidence" value="ECO:0007669"/>
    <property type="project" value="TreeGrafter"/>
</dbReference>
<dbReference type="Gene3D" id="1.10.287.130">
    <property type="match status" value="1"/>
</dbReference>
<dbReference type="eggNOG" id="COG4251">
    <property type="taxonomic scope" value="Bacteria"/>
</dbReference>
<keyword evidence="7" id="KW-1133">Transmembrane helix</keyword>
<evidence type="ECO:0000256" key="3">
    <source>
        <dbReference type="ARBA" id="ARBA00022553"/>
    </source>
</evidence>
<dbReference type="EC" id="2.7.13.3" evidence="2"/>
<keyword evidence="4" id="KW-0808">Transferase</keyword>
<dbReference type="RefSeq" id="WP_013450917.1">
    <property type="nucleotide sequence ID" value="NC_014758.1"/>
</dbReference>
<dbReference type="SUPFAM" id="SSF55874">
    <property type="entry name" value="ATPase domain of HSP90 chaperone/DNA topoisomerase II/histidine kinase"/>
    <property type="match status" value="1"/>
</dbReference>
<dbReference type="HOGENOM" id="CLU_000445_89_1_0"/>
<dbReference type="KEGG" id="cni:Calni_0793"/>
<keyword evidence="7" id="KW-0472">Membrane</keyword>
<keyword evidence="3" id="KW-0597">Phosphoprotein</keyword>
<accession>E4TGU4</accession>
<dbReference type="Pfam" id="PF00512">
    <property type="entry name" value="HisKA"/>
    <property type="match status" value="1"/>
</dbReference>
<dbReference type="EMBL" id="CP002347">
    <property type="protein sequence ID" value="ADR18704.1"/>
    <property type="molecule type" value="Genomic_DNA"/>
</dbReference>
<dbReference type="SMART" id="SM00388">
    <property type="entry name" value="HisKA"/>
    <property type="match status" value="1"/>
</dbReference>
<dbReference type="PROSITE" id="PS50109">
    <property type="entry name" value="HIS_KIN"/>
    <property type="match status" value="1"/>
</dbReference>
<evidence type="ECO:0000256" key="7">
    <source>
        <dbReference type="SAM" id="Phobius"/>
    </source>
</evidence>
<dbReference type="FunFam" id="3.30.565.10:FF:000006">
    <property type="entry name" value="Sensor histidine kinase WalK"/>
    <property type="match status" value="1"/>
</dbReference>
<comment type="catalytic activity">
    <reaction evidence="1">
        <text>ATP + protein L-histidine = ADP + protein N-phospho-L-histidine.</text>
        <dbReference type="EC" id="2.7.13.3"/>
    </reaction>
</comment>
<dbReference type="Pfam" id="PF02518">
    <property type="entry name" value="HATPase_c"/>
    <property type="match status" value="1"/>
</dbReference>
<dbReference type="PANTHER" id="PTHR42878:SF15">
    <property type="entry name" value="BACTERIOPHYTOCHROME"/>
    <property type="match status" value="1"/>
</dbReference>
<dbReference type="PANTHER" id="PTHR42878">
    <property type="entry name" value="TWO-COMPONENT HISTIDINE KINASE"/>
    <property type="match status" value="1"/>
</dbReference>
<evidence type="ECO:0000256" key="6">
    <source>
        <dbReference type="SAM" id="Coils"/>
    </source>
</evidence>
<dbReference type="AlphaFoldDB" id="E4TGU4"/>
<name>E4TGU4_CALNY</name>
<sequence precursor="true">MEKFNKIYVNKIVIYYLVFSSLWILFSDFIFKSIFSEDFIYASLIMGIFFVSVTTLLLYYFLKKFLREIELQHKERDNAIIELAKLKDDLEETVLKRTEDLRASNETLEAFAYSVSHDLKAPLRAIVGFSKILEEDYAEKFDDEAKRVIKVIKDNATKMDQLINDILSLSMVQRVKITFSKIDMKHLIRDIIEQLGEIYVLKHYRIEIGKIYDCLGDPVLIKQLFYNILDNAFKYSSKSDIPEISIDSRIEGDYIVYKVEDNGIGFDNMYVDKIFNLFSRLNSSSEYQGTGIGLSVVKTIVQRHLGSIWVEGEKGKGAIFYIKLKGGSNEI</sequence>
<feature type="domain" description="Histidine kinase" evidence="8">
    <location>
        <begin position="114"/>
        <end position="328"/>
    </location>
</feature>
<dbReference type="InterPro" id="IPR036890">
    <property type="entry name" value="HATPase_C_sf"/>
</dbReference>
<keyword evidence="10" id="KW-1185">Reference proteome</keyword>
<dbReference type="Gene3D" id="3.30.565.10">
    <property type="entry name" value="Histidine kinase-like ATPase, C-terminal domain"/>
    <property type="match status" value="1"/>
</dbReference>
<reference key="1">
    <citation type="submission" date="2010-11" db="EMBL/GenBank/DDBJ databases">
        <title>The complete genome of chromosome of Calditerrivibrio nitroreducens DSM 19672.</title>
        <authorList>
            <consortium name="US DOE Joint Genome Institute (JGI-PGF)"/>
            <person name="Lucas S."/>
            <person name="Copeland A."/>
            <person name="Lapidus A."/>
            <person name="Bruce D."/>
            <person name="Goodwin L."/>
            <person name="Pitluck S."/>
            <person name="Kyrpides N."/>
            <person name="Mavromatis K."/>
            <person name="Ivanova N."/>
            <person name="Mikhailova N."/>
            <person name="Zeytun A."/>
            <person name="Brettin T."/>
            <person name="Detter J.C."/>
            <person name="Tapia R."/>
            <person name="Han C."/>
            <person name="Land M."/>
            <person name="Hauser L."/>
            <person name="Markowitz V."/>
            <person name="Cheng J.-F."/>
            <person name="Hugenholtz P."/>
            <person name="Woyke T."/>
            <person name="Wu D."/>
            <person name="Spring S."/>
            <person name="Schroeder M."/>
            <person name="Brambilla E."/>
            <person name="Klenk H.-P."/>
            <person name="Eisen J.A."/>
        </authorList>
    </citation>
    <scope>NUCLEOTIDE SEQUENCE [LARGE SCALE GENOMIC DNA]</scope>
    <source>
        <strain>DSM 19672</strain>
    </source>
</reference>
<keyword evidence="5 9" id="KW-0418">Kinase</keyword>
<feature type="transmembrane region" description="Helical" evidence="7">
    <location>
        <begin position="40"/>
        <end position="62"/>
    </location>
</feature>
<dbReference type="STRING" id="768670.Calni_0793"/>